<feature type="region of interest" description="Disordered" evidence="1">
    <location>
        <begin position="1"/>
        <end position="185"/>
    </location>
</feature>
<sequence>MELPLPADASGRSVDPQTGGDGAALPTASDRTASGRTPSAGGVVVRPELPGYDPDLDPNAANRIPQDQPRRLDGPPDDRPADPSEFDPNQVPDQAPVDPAGRDLETFPGRDEELERALAPDGVPGQFRYPPDTREVVAAPGPDRRATPTDPPAGSGRDTAGPTAPPQPVRYASLPNGEQGVVVDEQRLSGTGNRRDRAGTLTTVEDRLTGERFVSVQPTRVANPDGTEILHVPQPGRDSVRVGYNPLGETVAVYRLAPGQTGRVTASTPVQRITVRTRPGTPLEFNGGGGANAVPGVAYRDPVPDDPTMEEWVIIPASNLDYDTGVRTYSAQVPAGYENRVDLTQAGVVRLRVPAGTRPVAVSRTEQAFTPYVPTASPALTALSTPPPSSGRPPTPTGPPPVRTLPPTPAAPVTARTPAPAPPQDQRNGLQRAGDFLQDNVVRPAGEGFERYQAWSREQLRTTVQGTQPLDGVVGFGVTRHRVWFLDGGRGIYDPQGRLLTVEAGNPPARINSTSLFLHGVGGTTALPARPGSVVPSTPPLRLRLAPR</sequence>
<dbReference type="AlphaFoldDB" id="A0A6J4NLM5"/>
<feature type="compositionally biased region" description="Basic and acidic residues" evidence="1">
    <location>
        <begin position="68"/>
        <end position="82"/>
    </location>
</feature>
<feature type="region of interest" description="Disordered" evidence="1">
    <location>
        <begin position="529"/>
        <end position="548"/>
    </location>
</feature>
<dbReference type="EMBL" id="CADCUS010000121">
    <property type="protein sequence ID" value="CAA9389363.1"/>
    <property type="molecule type" value="Genomic_DNA"/>
</dbReference>
<feature type="region of interest" description="Disordered" evidence="1">
    <location>
        <begin position="373"/>
        <end position="430"/>
    </location>
</feature>
<evidence type="ECO:0000313" key="2">
    <source>
        <dbReference type="EMBL" id="CAA9389363.1"/>
    </source>
</evidence>
<feature type="compositionally biased region" description="Basic and acidic residues" evidence="1">
    <location>
        <begin position="100"/>
        <end position="118"/>
    </location>
</feature>
<gene>
    <name evidence="2" type="ORF">AVDCRST_MAG66-815</name>
</gene>
<organism evidence="2">
    <name type="scientific">uncultured Pseudonocardia sp</name>
    <dbReference type="NCBI Taxonomy" id="211455"/>
    <lineage>
        <taxon>Bacteria</taxon>
        <taxon>Bacillati</taxon>
        <taxon>Actinomycetota</taxon>
        <taxon>Actinomycetes</taxon>
        <taxon>Pseudonocardiales</taxon>
        <taxon>Pseudonocardiaceae</taxon>
        <taxon>Pseudonocardia</taxon>
        <taxon>environmental samples</taxon>
    </lineage>
</organism>
<accession>A0A6J4NLM5</accession>
<feature type="compositionally biased region" description="Pro residues" evidence="1">
    <location>
        <begin position="385"/>
        <end position="410"/>
    </location>
</feature>
<name>A0A6J4NLM5_9PSEU</name>
<reference evidence="2" key="1">
    <citation type="submission" date="2020-02" db="EMBL/GenBank/DDBJ databases">
        <authorList>
            <person name="Meier V. D."/>
        </authorList>
    </citation>
    <scope>NUCLEOTIDE SEQUENCE</scope>
    <source>
        <strain evidence="2">AVDCRST_MAG66</strain>
    </source>
</reference>
<evidence type="ECO:0000256" key="1">
    <source>
        <dbReference type="SAM" id="MobiDB-lite"/>
    </source>
</evidence>
<protein>
    <submittedName>
        <fullName evidence="2">Uncharacterized protein</fullName>
    </submittedName>
</protein>
<proteinExistence type="predicted"/>